<evidence type="ECO:0000259" key="9">
    <source>
        <dbReference type="PROSITE" id="PS50929"/>
    </source>
</evidence>
<protein>
    <submittedName>
        <fullName evidence="10">ABC-type multidrug transport system fused ATPase/permease subunit</fullName>
    </submittedName>
</protein>
<dbReference type="InterPro" id="IPR027417">
    <property type="entry name" value="P-loop_NTPase"/>
</dbReference>
<dbReference type="SUPFAM" id="SSF90123">
    <property type="entry name" value="ABC transporter transmembrane region"/>
    <property type="match status" value="1"/>
</dbReference>
<dbReference type="Pfam" id="PF00664">
    <property type="entry name" value="ABC_membrane"/>
    <property type="match status" value="1"/>
</dbReference>
<evidence type="ECO:0000313" key="11">
    <source>
        <dbReference type="Proteomes" id="UP001519308"/>
    </source>
</evidence>
<keyword evidence="5 7" id="KW-1133">Transmembrane helix</keyword>
<dbReference type="Proteomes" id="UP001519308">
    <property type="component" value="Unassembled WGS sequence"/>
</dbReference>
<dbReference type="Gene3D" id="1.20.1560.10">
    <property type="entry name" value="ABC transporter type 1, transmembrane domain"/>
    <property type="match status" value="1"/>
</dbReference>
<dbReference type="InterPro" id="IPR003593">
    <property type="entry name" value="AAA+_ATPase"/>
</dbReference>
<feature type="transmembrane region" description="Helical" evidence="7">
    <location>
        <begin position="237"/>
        <end position="262"/>
    </location>
</feature>
<sequence>MFKKLLKNNIKWVVIAGFFTILASLALVYAGYSLSFLMNATSYKGDAISKLFSDALLVTAIWLVALLIYYFSGVTQANLFRKLRNELRSNISRKIANIDYEEFYKKDSGNYVSWLTNDVDQISEQAFSGFFSVVENLGKAIFSLAAMMILNVYIGLIAIVLFAVLTLAPQLLGKLMAGVSKDRSEGQERFVESSKEIIMGHNVFRLYNLFQELTKRINRSSNKIEDVLYKYAKMDTFISLSVLGFNLIGQVAILVGTIVFVIKGMAPIGAVLAVGNLAGSFFSGVGSVIGGITNVKASKPVFEKFEGLVAETKDMIDIADFQNIEVTDLSFSYGDKKILNNFNGNFKKGEKYALIGESGSGKSTLAKILLGFLKNYEGNISIDKTELAKIKPTSLYKNISYIDQSVYLFNGSIRDNICLGENFLDSEVLEALAKSSLLDFVEKSELGLDTLIEENGKNLSGGQRQRLALARAFIRKINFLIIDEGTSALDEKNAIEIEDKLMDSKDVGVVIITHHLRDSLREKLDGVYNI</sequence>
<dbReference type="PROSITE" id="PS50929">
    <property type="entry name" value="ABC_TM1F"/>
    <property type="match status" value="1"/>
</dbReference>
<feature type="domain" description="ABC transmembrane type-1" evidence="9">
    <location>
        <begin position="14"/>
        <end position="297"/>
    </location>
</feature>
<dbReference type="PROSITE" id="PS50893">
    <property type="entry name" value="ABC_TRANSPORTER_2"/>
    <property type="match status" value="1"/>
</dbReference>
<evidence type="ECO:0000256" key="1">
    <source>
        <dbReference type="ARBA" id="ARBA00004651"/>
    </source>
</evidence>
<dbReference type="InterPro" id="IPR017871">
    <property type="entry name" value="ABC_transporter-like_CS"/>
</dbReference>
<dbReference type="SMART" id="SM00382">
    <property type="entry name" value="AAA"/>
    <property type="match status" value="1"/>
</dbReference>
<dbReference type="InterPro" id="IPR003439">
    <property type="entry name" value="ABC_transporter-like_ATP-bd"/>
</dbReference>
<dbReference type="SUPFAM" id="SSF52540">
    <property type="entry name" value="P-loop containing nucleoside triphosphate hydrolases"/>
    <property type="match status" value="1"/>
</dbReference>
<accession>A0ABS4K7X0</accession>
<name>A0ABS4K7X0_9CLOT</name>
<feature type="transmembrane region" description="Helical" evidence="7">
    <location>
        <begin position="269"/>
        <end position="292"/>
    </location>
</feature>
<dbReference type="InterPro" id="IPR039421">
    <property type="entry name" value="Type_1_exporter"/>
</dbReference>
<dbReference type="CDD" id="cd03228">
    <property type="entry name" value="ABCC_MRP_Like"/>
    <property type="match status" value="1"/>
</dbReference>
<evidence type="ECO:0000256" key="4">
    <source>
        <dbReference type="ARBA" id="ARBA00022840"/>
    </source>
</evidence>
<feature type="transmembrane region" description="Helical" evidence="7">
    <location>
        <begin position="52"/>
        <end position="72"/>
    </location>
</feature>
<dbReference type="InterPro" id="IPR036640">
    <property type="entry name" value="ABC1_TM_sf"/>
</dbReference>
<comment type="subcellular location">
    <subcellularLocation>
        <location evidence="1">Cell membrane</location>
        <topology evidence="1">Multi-pass membrane protein</topology>
    </subcellularLocation>
</comment>
<dbReference type="RefSeq" id="WP_021284734.1">
    <property type="nucleotide sequence ID" value="NZ_JAGGLL010000040.1"/>
</dbReference>
<evidence type="ECO:0000259" key="8">
    <source>
        <dbReference type="PROSITE" id="PS50893"/>
    </source>
</evidence>
<dbReference type="Pfam" id="PF00005">
    <property type="entry name" value="ABC_tran"/>
    <property type="match status" value="1"/>
</dbReference>
<dbReference type="PROSITE" id="PS00211">
    <property type="entry name" value="ABC_TRANSPORTER_1"/>
    <property type="match status" value="1"/>
</dbReference>
<keyword evidence="4" id="KW-0067">ATP-binding</keyword>
<feature type="transmembrane region" description="Helical" evidence="7">
    <location>
        <begin position="141"/>
        <end position="168"/>
    </location>
</feature>
<evidence type="ECO:0000313" key="10">
    <source>
        <dbReference type="EMBL" id="MBP2023859.1"/>
    </source>
</evidence>
<dbReference type="PANTHER" id="PTHR24221">
    <property type="entry name" value="ATP-BINDING CASSETTE SUB-FAMILY B"/>
    <property type="match status" value="1"/>
</dbReference>
<dbReference type="Gene3D" id="3.40.50.300">
    <property type="entry name" value="P-loop containing nucleotide triphosphate hydrolases"/>
    <property type="match status" value="1"/>
</dbReference>
<organism evidence="10 11">
    <name type="scientific">Clostridium punense</name>
    <dbReference type="NCBI Taxonomy" id="1054297"/>
    <lineage>
        <taxon>Bacteria</taxon>
        <taxon>Bacillati</taxon>
        <taxon>Bacillota</taxon>
        <taxon>Clostridia</taxon>
        <taxon>Eubacteriales</taxon>
        <taxon>Clostridiaceae</taxon>
        <taxon>Clostridium</taxon>
    </lineage>
</organism>
<keyword evidence="11" id="KW-1185">Reference proteome</keyword>
<feature type="transmembrane region" description="Helical" evidence="7">
    <location>
        <begin position="12"/>
        <end position="32"/>
    </location>
</feature>
<evidence type="ECO:0000256" key="6">
    <source>
        <dbReference type="ARBA" id="ARBA00023136"/>
    </source>
</evidence>
<gene>
    <name evidence="10" type="ORF">J2Z44_003701</name>
</gene>
<dbReference type="InterPro" id="IPR011527">
    <property type="entry name" value="ABC1_TM_dom"/>
</dbReference>
<comment type="caution">
    <text evidence="10">The sequence shown here is derived from an EMBL/GenBank/DDBJ whole genome shotgun (WGS) entry which is preliminary data.</text>
</comment>
<keyword evidence="2 7" id="KW-0812">Transmembrane</keyword>
<keyword evidence="6 7" id="KW-0472">Membrane</keyword>
<dbReference type="PANTHER" id="PTHR24221:SF654">
    <property type="entry name" value="ATP-BINDING CASSETTE SUB-FAMILY B MEMBER 6"/>
    <property type="match status" value="1"/>
</dbReference>
<proteinExistence type="predicted"/>
<feature type="domain" description="ABC transporter" evidence="8">
    <location>
        <begin position="324"/>
        <end position="530"/>
    </location>
</feature>
<evidence type="ECO:0000256" key="7">
    <source>
        <dbReference type="SAM" id="Phobius"/>
    </source>
</evidence>
<evidence type="ECO:0000256" key="2">
    <source>
        <dbReference type="ARBA" id="ARBA00022692"/>
    </source>
</evidence>
<dbReference type="EMBL" id="JAGGLL010000040">
    <property type="protein sequence ID" value="MBP2023859.1"/>
    <property type="molecule type" value="Genomic_DNA"/>
</dbReference>
<evidence type="ECO:0000256" key="5">
    <source>
        <dbReference type="ARBA" id="ARBA00022989"/>
    </source>
</evidence>
<evidence type="ECO:0000256" key="3">
    <source>
        <dbReference type="ARBA" id="ARBA00022741"/>
    </source>
</evidence>
<keyword evidence="3" id="KW-0547">Nucleotide-binding</keyword>
<reference evidence="10 11" key="1">
    <citation type="submission" date="2021-03" db="EMBL/GenBank/DDBJ databases">
        <title>Genomic Encyclopedia of Type Strains, Phase IV (KMG-IV): sequencing the most valuable type-strain genomes for metagenomic binning, comparative biology and taxonomic classification.</title>
        <authorList>
            <person name="Goeker M."/>
        </authorList>
    </citation>
    <scope>NUCLEOTIDE SEQUENCE [LARGE SCALE GENOMIC DNA]</scope>
    <source>
        <strain evidence="10 11">DSM 28650</strain>
    </source>
</reference>